<dbReference type="Proteomes" id="UP000503412">
    <property type="component" value="Segment"/>
</dbReference>
<evidence type="ECO:0000313" key="2">
    <source>
        <dbReference type="Proteomes" id="UP000503412"/>
    </source>
</evidence>
<name>A0A6C0X1P9_9CAUD</name>
<dbReference type="EMBL" id="MT002975">
    <property type="protein sequence ID" value="QIC52923.1"/>
    <property type="molecule type" value="Genomic_DNA"/>
</dbReference>
<protein>
    <submittedName>
        <fullName evidence="1">Uncharacterized protein</fullName>
    </submittedName>
</protein>
<accession>A0A6C0X1P9</accession>
<evidence type="ECO:0000313" key="1">
    <source>
        <dbReference type="EMBL" id="QIC52923.1"/>
    </source>
</evidence>
<proteinExistence type="predicted"/>
<sequence length="85" mass="10345">MMTYRNMFSQKDFEDVMWGREFYESVSSATKEAVDHTLRNEALRICNIDDVYSRRSAIYECPEILRGYLKVEIERIWKIKIDRKR</sequence>
<reference evidence="1 2" key="1">
    <citation type="submission" date="2020-01" db="EMBL/GenBank/DDBJ databases">
        <authorList>
            <person name="Cicha C.L."/>
            <person name="Wiedenheft B."/>
        </authorList>
    </citation>
    <scope>NUCLEOTIDE SEQUENCE [LARGE SCALE GENOMIC DNA]</scope>
</reference>
<organism evidence="1 2">
    <name type="scientific">Brucella phage EF4</name>
    <dbReference type="NCBI Taxonomy" id="2706778"/>
    <lineage>
        <taxon>Viruses</taxon>
        <taxon>Duplodnaviria</taxon>
        <taxon>Heunggongvirae</taxon>
        <taxon>Uroviricota</taxon>
        <taxon>Caudoviricetes</taxon>
        <taxon>Perisivirus</taxon>
        <taxon>Perisivirus Pr</taxon>
    </lineage>
</organism>